<dbReference type="PANTHER" id="PTHR37823">
    <property type="entry name" value="CYTOCHROME C-553-LIKE"/>
    <property type="match status" value="1"/>
</dbReference>
<dbReference type="RefSeq" id="WP_183356053.1">
    <property type="nucleotide sequence ID" value="NZ_BLXX01000013.1"/>
</dbReference>
<dbReference type="Gene3D" id="1.10.760.10">
    <property type="entry name" value="Cytochrome c-like domain"/>
    <property type="match status" value="1"/>
</dbReference>
<comment type="caution">
    <text evidence="8">The sequence shown here is derived from an EMBL/GenBank/DDBJ whole genome shotgun (WGS) entry which is preliminary data.</text>
</comment>
<feature type="domain" description="Cytochrome c" evidence="7">
    <location>
        <begin position="38"/>
        <end position="118"/>
    </location>
</feature>
<dbReference type="GO" id="GO:0046872">
    <property type="term" value="F:metal ion binding"/>
    <property type="evidence" value="ECO:0007669"/>
    <property type="project" value="UniProtKB-KW"/>
</dbReference>
<accession>A0A6V8MN10</accession>
<dbReference type="GO" id="GO:0020037">
    <property type="term" value="F:heme binding"/>
    <property type="evidence" value="ECO:0007669"/>
    <property type="project" value="InterPro"/>
</dbReference>
<evidence type="ECO:0000313" key="9">
    <source>
        <dbReference type="Proteomes" id="UP000556026"/>
    </source>
</evidence>
<evidence type="ECO:0000256" key="1">
    <source>
        <dbReference type="ARBA" id="ARBA00022448"/>
    </source>
</evidence>
<reference evidence="9" key="1">
    <citation type="submission" date="2020-06" db="EMBL/GenBank/DDBJ databases">
        <title>Draft genomic sequence of Geomonas sp. Red330.</title>
        <authorList>
            <person name="Itoh H."/>
            <person name="Zhenxing X."/>
            <person name="Ushijima N."/>
            <person name="Masuda Y."/>
            <person name="Shiratori Y."/>
            <person name="Senoo K."/>
        </authorList>
    </citation>
    <scope>NUCLEOTIDE SEQUENCE [LARGE SCALE GENOMIC DNA]</scope>
    <source>
        <strain evidence="9">Red330</strain>
    </source>
</reference>
<evidence type="ECO:0000256" key="2">
    <source>
        <dbReference type="ARBA" id="ARBA00022617"/>
    </source>
</evidence>
<dbReference type="AlphaFoldDB" id="A0A6V8MN10"/>
<dbReference type="PROSITE" id="PS51257">
    <property type="entry name" value="PROKAR_LIPOPROTEIN"/>
    <property type="match status" value="1"/>
</dbReference>
<evidence type="ECO:0000256" key="4">
    <source>
        <dbReference type="ARBA" id="ARBA00022982"/>
    </source>
</evidence>
<keyword evidence="9" id="KW-1185">Reference proteome</keyword>
<keyword evidence="4" id="KW-0249">Electron transport</keyword>
<evidence type="ECO:0000313" key="8">
    <source>
        <dbReference type="EMBL" id="GFO61257.1"/>
    </source>
</evidence>
<evidence type="ECO:0000256" key="3">
    <source>
        <dbReference type="ARBA" id="ARBA00022723"/>
    </source>
</evidence>
<proteinExistence type="predicted"/>
<dbReference type="EMBL" id="BLXX01000013">
    <property type="protein sequence ID" value="GFO61257.1"/>
    <property type="molecule type" value="Genomic_DNA"/>
</dbReference>
<dbReference type="InterPro" id="IPR036909">
    <property type="entry name" value="Cyt_c-like_dom_sf"/>
</dbReference>
<dbReference type="PROSITE" id="PS51007">
    <property type="entry name" value="CYTC"/>
    <property type="match status" value="1"/>
</dbReference>
<dbReference type="Proteomes" id="UP000556026">
    <property type="component" value="Unassembled WGS sequence"/>
</dbReference>
<dbReference type="Pfam" id="PF00034">
    <property type="entry name" value="Cytochrom_C"/>
    <property type="match status" value="1"/>
</dbReference>
<keyword evidence="1" id="KW-0813">Transport</keyword>
<evidence type="ECO:0000256" key="5">
    <source>
        <dbReference type="ARBA" id="ARBA00023004"/>
    </source>
</evidence>
<keyword evidence="2 6" id="KW-0349">Heme</keyword>
<name>A0A6V8MN10_9BACT</name>
<organism evidence="8 9">
    <name type="scientific">Geomonas silvestris</name>
    <dbReference type="NCBI Taxonomy" id="2740184"/>
    <lineage>
        <taxon>Bacteria</taxon>
        <taxon>Pseudomonadati</taxon>
        <taxon>Thermodesulfobacteriota</taxon>
        <taxon>Desulfuromonadia</taxon>
        <taxon>Geobacterales</taxon>
        <taxon>Geobacteraceae</taxon>
        <taxon>Geomonas</taxon>
    </lineage>
</organism>
<dbReference type="InterPro" id="IPR009056">
    <property type="entry name" value="Cyt_c-like_dom"/>
</dbReference>
<keyword evidence="3 6" id="KW-0479">Metal-binding</keyword>
<evidence type="ECO:0000256" key="6">
    <source>
        <dbReference type="PROSITE-ProRule" id="PRU00433"/>
    </source>
</evidence>
<protein>
    <recommendedName>
        <fullName evidence="7">Cytochrome c domain-containing protein</fullName>
    </recommendedName>
</protein>
<gene>
    <name evidence="8" type="ORF">GMST_35820</name>
</gene>
<dbReference type="GO" id="GO:0009055">
    <property type="term" value="F:electron transfer activity"/>
    <property type="evidence" value="ECO:0007669"/>
    <property type="project" value="InterPro"/>
</dbReference>
<keyword evidence="5 6" id="KW-0408">Iron</keyword>
<sequence length="118" mass="12886">MRDKLPIAALVVTFTLFAGCSKGKSDPITAEPHTLKAGTKWTGEAIFIERCRDCHRVHEKGGVVGPDLSGVGSTRSRDFLERVVKDPSKAYPGTVMPPYDSLPADQLKLLADYLETLK</sequence>
<evidence type="ECO:0000259" key="7">
    <source>
        <dbReference type="PROSITE" id="PS51007"/>
    </source>
</evidence>
<dbReference type="PANTHER" id="PTHR37823:SF1">
    <property type="entry name" value="CYTOCHROME C-553-LIKE"/>
    <property type="match status" value="1"/>
</dbReference>
<dbReference type="SUPFAM" id="SSF46626">
    <property type="entry name" value="Cytochrome c"/>
    <property type="match status" value="1"/>
</dbReference>
<dbReference type="InterPro" id="IPR051811">
    <property type="entry name" value="Cytochrome_c550/c551-like"/>
</dbReference>